<dbReference type="Gene3D" id="3.40.50.10860">
    <property type="entry name" value="Leucine Dehydrogenase, chain A, domain 1"/>
    <property type="match status" value="1"/>
</dbReference>
<keyword evidence="2" id="KW-0057">Aromatic amino acid biosynthesis</keyword>
<name>A0ABU5CBQ7_9BACI</name>
<organism evidence="4 5">
    <name type="scientific">Tigheibacillus halophilus</name>
    <dbReference type="NCBI Taxonomy" id="361280"/>
    <lineage>
        <taxon>Bacteria</taxon>
        <taxon>Bacillati</taxon>
        <taxon>Bacillota</taxon>
        <taxon>Bacilli</taxon>
        <taxon>Bacillales</taxon>
        <taxon>Bacillaceae</taxon>
        <taxon>Tigheibacillus</taxon>
    </lineage>
</organism>
<evidence type="ECO:0000313" key="4">
    <source>
        <dbReference type="EMBL" id="MDY0396747.1"/>
    </source>
</evidence>
<dbReference type="InterPro" id="IPR013708">
    <property type="entry name" value="Shikimate_DH-bd_N"/>
</dbReference>
<evidence type="ECO:0000256" key="2">
    <source>
        <dbReference type="ARBA" id="ARBA00023141"/>
    </source>
</evidence>
<dbReference type="SUPFAM" id="SSF53223">
    <property type="entry name" value="Aminoacid dehydrogenase-like, N-terminal domain"/>
    <property type="match status" value="1"/>
</dbReference>
<dbReference type="EMBL" id="JAWDIP010000004">
    <property type="protein sequence ID" value="MDY0396747.1"/>
    <property type="molecule type" value="Genomic_DNA"/>
</dbReference>
<keyword evidence="5" id="KW-1185">Reference proteome</keyword>
<keyword evidence="2" id="KW-0028">Amino-acid biosynthesis</keyword>
<dbReference type="InterPro" id="IPR046346">
    <property type="entry name" value="Aminoacid_DH-like_N_sf"/>
</dbReference>
<dbReference type="PANTHER" id="PTHR21089:SF1">
    <property type="entry name" value="BIFUNCTIONAL 3-DEHYDROQUINATE DEHYDRATASE_SHIKIMATE DEHYDROGENASE, CHLOROPLASTIC"/>
    <property type="match status" value="1"/>
</dbReference>
<sequence>MVQHFGVIGFPVGHSLSPWIHQQFFQKSGIQGTYRKIAIAPDRFAQEITQLLSGDMHGFNVTVPYKEAIIPFFG</sequence>
<reference evidence="4 5" key="1">
    <citation type="submission" date="2023-10" db="EMBL/GenBank/DDBJ databases">
        <title>Virgibacillus halophilus 5B73C genome.</title>
        <authorList>
            <person name="Miliotis G."/>
            <person name="Sengupta P."/>
            <person name="Hameed A."/>
            <person name="Chuvochina M."/>
            <person name="Mcdonagh F."/>
            <person name="Simpson A.C."/>
            <person name="Singh N.K."/>
            <person name="Rekha P.D."/>
            <person name="Raman K."/>
            <person name="Hugenholtz P."/>
            <person name="Venkateswaran K."/>
        </authorList>
    </citation>
    <scope>NUCLEOTIDE SEQUENCE [LARGE SCALE GENOMIC DNA]</scope>
    <source>
        <strain evidence="4 5">5B73C</strain>
    </source>
</reference>
<dbReference type="PANTHER" id="PTHR21089">
    <property type="entry name" value="SHIKIMATE DEHYDROGENASE"/>
    <property type="match status" value="1"/>
</dbReference>
<dbReference type="InterPro" id="IPR022893">
    <property type="entry name" value="Shikimate_DH_fam"/>
</dbReference>
<dbReference type="Proteomes" id="UP001281447">
    <property type="component" value="Unassembled WGS sequence"/>
</dbReference>
<gene>
    <name evidence="4" type="ORF">RWE15_23700</name>
</gene>
<evidence type="ECO:0000313" key="5">
    <source>
        <dbReference type="Proteomes" id="UP001281447"/>
    </source>
</evidence>
<proteinExistence type="predicted"/>
<evidence type="ECO:0000259" key="3">
    <source>
        <dbReference type="Pfam" id="PF08501"/>
    </source>
</evidence>
<comment type="pathway">
    <text evidence="1">Metabolic intermediate biosynthesis; chorismate biosynthesis; chorismate from D-erythrose 4-phosphate and phosphoenolpyruvate: step 4/7.</text>
</comment>
<accession>A0ABU5CBQ7</accession>
<feature type="domain" description="Shikimate dehydrogenase substrate binding N-terminal" evidence="3">
    <location>
        <begin position="7"/>
        <end position="72"/>
    </location>
</feature>
<evidence type="ECO:0000256" key="1">
    <source>
        <dbReference type="ARBA" id="ARBA00004871"/>
    </source>
</evidence>
<dbReference type="Pfam" id="PF08501">
    <property type="entry name" value="Shikimate_dh_N"/>
    <property type="match status" value="1"/>
</dbReference>
<comment type="caution">
    <text evidence="4">The sequence shown here is derived from an EMBL/GenBank/DDBJ whole genome shotgun (WGS) entry which is preliminary data.</text>
</comment>
<protein>
    <recommendedName>
        <fullName evidence="3">Shikimate dehydrogenase substrate binding N-terminal domain-containing protein</fullName>
    </recommendedName>
</protein>